<comment type="caution">
    <text evidence="1">The sequence shown here is derived from an EMBL/GenBank/DDBJ whole genome shotgun (WGS) entry which is preliminary data.</text>
</comment>
<accession>A0A0L0NNU9</accession>
<dbReference type="AlphaFoldDB" id="A0A0L0NNU9"/>
<proteinExistence type="predicted"/>
<protein>
    <submittedName>
        <fullName evidence="1">Uncharacterized protein</fullName>
    </submittedName>
</protein>
<reference evidence="2" key="1">
    <citation type="journal article" date="2015" name="BMC Genomics">
        <title>Draft genome of a commonly misdiagnosed multidrug resistant pathogen Candida auris.</title>
        <authorList>
            <person name="Chatterjee S."/>
            <person name="Alampalli S.V."/>
            <person name="Nageshan R.K."/>
            <person name="Chettiar S.T."/>
            <person name="Joshi S."/>
            <person name="Tatu U.S."/>
        </authorList>
    </citation>
    <scope>NUCLEOTIDE SEQUENCE [LARGE SCALE GENOMIC DNA]</scope>
    <source>
        <strain evidence="2">6684</strain>
    </source>
</reference>
<gene>
    <name evidence="1" type="ORF">QG37_07928</name>
</gene>
<dbReference type="VEuPathDB" id="FungiDB:QG37_07928"/>
<dbReference type="VEuPathDB" id="FungiDB:B9J08_002584"/>
<evidence type="ECO:0000313" key="2">
    <source>
        <dbReference type="Proteomes" id="UP000037122"/>
    </source>
</evidence>
<name>A0A0L0NNU9_CANAR</name>
<sequence>MFVPKPSEFLQSKLLDKKCITFLEYYANNPGSALLESSLYDCELPDLGPAFFTNDLKRT</sequence>
<evidence type="ECO:0000313" key="1">
    <source>
        <dbReference type="EMBL" id="KND95826.1"/>
    </source>
</evidence>
<organism evidence="1 2">
    <name type="scientific">Candidozyma auris</name>
    <name type="common">Yeast</name>
    <name type="synonym">Candida auris</name>
    <dbReference type="NCBI Taxonomy" id="498019"/>
    <lineage>
        <taxon>Eukaryota</taxon>
        <taxon>Fungi</taxon>
        <taxon>Dikarya</taxon>
        <taxon>Ascomycota</taxon>
        <taxon>Saccharomycotina</taxon>
        <taxon>Pichiomycetes</taxon>
        <taxon>Metschnikowiaceae</taxon>
        <taxon>Candidozyma</taxon>
    </lineage>
</organism>
<dbReference type="Proteomes" id="UP000037122">
    <property type="component" value="Unassembled WGS sequence"/>
</dbReference>
<dbReference type="EMBL" id="LGST01000065">
    <property type="protein sequence ID" value="KND95826.1"/>
    <property type="molecule type" value="Genomic_DNA"/>
</dbReference>